<name>A0AAX2QG48_9HYPH</name>
<evidence type="ECO:0000313" key="3">
    <source>
        <dbReference type="EMBL" id="TCU19524.1"/>
    </source>
</evidence>
<feature type="compositionally biased region" description="Basic and acidic residues" evidence="1">
    <location>
        <begin position="64"/>
        <end position="77"/>
    </location>
</feature>
<protein>
    <submittedName>
        <fullName evidence="3">Uncharacterized protein</fullName>
    </submittedName>
</protein>
<keyword evidence="2" id="KW-0812">Transmembrane</keyword>
<dbReference type="EMBL" id="SMBI01000013">
    <property type="protein sequence ID" value="TCU19524.1"/>
    <property type="molecule type" value="Genomic_DNA"/>
</dbReference>
<organism evidence="3 4">
    <name type="scientific">Rhizobium laguerreae</name>
    <dbReference type="NCBI Taxonomy" id="1076926"/>
    <lineage>
        <taxon>Bacteria</taxon>
        <taxon>Pseudomonadati</taxon>
        <taxon>Pseudomonadota</taxon>
        <taxon>Alphaproteobacteria</taxon>
        <taxon>Hyphomicrobiales</taxon>
        <taxon>Rhizobiaceae</taxon>
        <taxon>Rhizobium/Agrobacterium group</taxon>
        <taxon>Rhizobium</taxon>
    </lineage>
</organism>
<evidence type="ECO:0000313" key="4">
    <source>
        <dbReference type="Proteomes" id="UP000295021"/>
    </source>
</evidence>
<feature type="region of interest" description="Disordered" evidence="1">
    <location>
        <begin position="23"/>
        <end position="77"/>
    </location>
</feature>
<dbReference type="AlphaFoldDB" id="A0AAX2QG48"/>
<sequence length="127" mass="13733">MRGHPDDPTGKSAIASLRLVDEPVRGAGSDGSVSNQRPPPKEQRWGSLKALLSETAGSRVPAKQHAERCPHPAERNSDEEADLWRCGIAAAVLFSIVATLSLAVFSIITKSVPRYIEWLPLSAWPVP</sequence>
<evidence type="ECO:0000256" key="2">
    <source>
        <dbReference type="SAM" id="Phobius"/>
    </source>
</evidence>
<keyword evidence="2" id="KW-0472">Membrane</keyword>
<comment type="caution">
    <text evidence="3">The sequence shown here is derived from an EMBL/GenBank/DDBJ whole genome shotgun (WGS) entry which is preliminary data.</text>
</comment>
<reference evidence="3 4" key="1">
    <citation type="submission" date="2019-03" db="EMBL/GenBank/DDBJ databases">
        <title>Genomic Encyclopedia of Type Strains, Phase IV (KMG-V): Genome sequencing to study the core and pangenomes of soil and plant-associated prokaryotes.</title>
        <authorList>
            <person name="Whitman W."/>
        </authorList>
    </citation>
    <scope>NUCLEOTIDE SEQUENCE [LARGE SCALE GENOMIC DNA]</scope>
    <source>
        <strain evidence="3 4">FB403</strain>
    </source>
</reference>
<accession>A0AAX2QG48</accession>
<evidence type="ECO:0000256" key="1">
    <source>
        <dbReference type="SAM" id="MobiDB-lite"/>
    </source>
</evidence>
<gene>
    <name evidence="3" type="ORF">EV131_113124</name>
</gene>
<keyword evidence="2" id="KW-1133">Transmembrane helix</keyword>
<proteinExistence type="predicted"/>
<feature type="transmembrane region" description="Helical" evidence="2">
    <location>
        <begin position="88"/>
        <end position="108"/>
    </location>
</feature>
<dbReference type="Proteomes" id="UP000295021">
    <property type="component" value="Unassembled WGS sequence"/>
</dbReference>